<evidence type="ECO:0000256" key="6">
    <source>
        <dbReference type="ARBA" id="ARBA00023136"/>
    </source>
</evidence>
<evidence type="ECO:0000313" key="14">
    <source>
        <dbReference type="EMBL" id="CAJ1070906.1"/>
    </source>
</evidence>
<proteinExistence type="predicted"/>
<protein>
    <submittedName>
        <fullName evidence="14">Uncharacterized protein si:ch211-241b2.5</fullName>
    </submittedName>
</protein>
<dbReference type="InterPro" id="IPR036179">
    <property type="entry name" value="Ig-like_dom_sf"/>
</dbReference>
<reference evidence="14" key="1">
    <citation type="submission" date="2023-08" db="EMBL/GenBank/DDBJ databases">
        <authorList>
            <person name="Alioto T."/>
            <person name="Alioto T."/>
            <person name="Gomez Garrido J."/>
        </authorList>
    </citation>
    <scope>NUCLEOTIDE SEQUENCE</scope>
</reference>
<feature type="domain" description="Ig-like" evidence="13">
    <location>
        <begin position="155"/>
        <end position="233"/>
    </location>
</feature>
<keyword evidence="15" id="KW-1185">Reference proteome</keyword>
<sequence>MDLAFLLLLHVIFQPALAAVLFTVEAEQASYESEFGGEVVLGCSFKTKLPPPSASLKVTWHRIPAAPSGQHVYWLENGKERLDSQDPGYRGRVKLLTEELKNGLARLQISRLRINDSGVYQCLVETPEGADYKRITLSVKASYKDVEKHIQKSAEGDGVLLTCQSEGYPESSVVWQDGHMQRIEADTASVLTPEQLFEVTSQIHVRSSDKNNFTCSFAKDGPSATFQIPDEITAPHEKNEALIVILFVAVIGAVTAVAVVMYRRKGCRNTGTSNVLANGGGRDVLPALFLPMEEENEEEKTRINDEGSTKENLEAFAKARYLQLPFTQKSRQYWEAFGVEVLPYRLQNNEGQPVKLQALLPEAGETLLLQGPPESGRTTLAQILVSSWTEGPEHAFPDLLDLSAVRLLLYVDCSKAKGDLFEEIATQLSLTAKMSTDELRTAVLTLSSEALLLLDGYKEGGQVFDESVRKFLSEREGCRVLVMACMGHCESLKDTVGTGWVLSLQTESVTH</sequence>
<dbReference type="PROSITE" id="PS50835">
    <property type="entry name" value="IG_LIKE"/>
    <property type="match status" value="2"/>
</dbReference>
<evidence type="ECO:0000256" key="5">
    <source>
        <dbReference type="ARBA" id="ARBA00022989"/>
    </source>
</evidence>
<dbReference type="InterPro" id="IPR007111">
    <property type="entry name" value="NACHT_NTPase"/>
</dbReference>
<dbReference type="InterPro" id="IPR013783">
    <property type="entry name" value="Ig-like_fold"/>
</dbReference>
<evidence type="ECO:0000256" key="9">
    <source>
        <dbReference type="ARBA" id="ARBA00023180"/>
    </source>
</evidence>
<evidence type="ECO:0000256" key="10">
    <source>
        <dbReference type="ARBA" id="ARBA00023319"/>
    </source>
</evidence>
<keyword evidence="4 12" id="KW-0732">Signal</keyword>
<accession>A0AAV1GDK5</accession>
<evidence type="ECO:0000256" key="7">
    <source>
        <dbReference type="ARBA" id="ARBA00023157"/>
    </source>
</evidence>
<keyword evidence="8" id="KW-0675">Receptor</keyword>
<evidence type="ECO:0000259" key="13">
    <source>
        <dbReference type="PROSITE" id="PS50835"/>
    </source>
</evidence>
<keyword evidence="5 11" id="KW-1133">Transmembrane helix</keyword>
<evidence type="ECO:0000256" key="3">
    <source>
        <dbReference type="ARBA" id="ARBA00022692"/>
    </source>
</evidence>
<keyword evidence="7" id="KW-1015">Disulfide bond</keyword>
<dbReference type="InterPro" id="IPR013106">
    <property type="entry name" value="Ig_V-set"/>
</dbReference>
<name>A0AAV1GDK5_XYRNO</name>
<dbReference type="Gene3D" id="2.60.40.10">
    <property type="entry name" value="Immunoglobulins"/>
    <property type="match status" value="2"/>
</dbReference>
<dbReference type="InterPro" id="IPR007110">
    <property type="entry name" value="Ig-like_dom"/>
</dbReference>
<dbReference type="InterPro" id="IPR053896">
    <property type="entry name" value="BTN3A2-like_Ig-C"/>
</dbReference>
<dbReference type="GO" id="GO:0031295">
    <property type="term" value="P:T cell costimulation"/>
    <property type="evidence" value="ECO:0007669"/>
    <property type="project" value="TreeGrafter"/>
</dbReference>
<comment type="subcellular location">
    <subcellularLocation>
        <location evidence="1">Cell membrane</location>
        <topology evidence="1">Single-pass type I membrane protein</topology>
    </subcellularLocation>
</comment>
<dbReference type="SUPFAM" id="SSF48726">
    <property type="entry name" value="Immunoglobulin"/>
    <property type="match status" value="2"/>
</dbReference>
<dbReference type="GO" id="GO:0071222">
    <property type="term" value="P:cellular response to lipopolysaccharide"/>
    <property type="evidence" value="ECO:0007669"/>
    <property type="project" value="TreeGrafter"/>
</dbReference>
<dbReference type="PANTHER" id="PTHR25466:SF3">
    <property type="entry name" value="PROGRAMMED CELL DEATH 1 LIGAND 1"/>
    <property type="match status" value="1"/>
</dbReference>
<dbReference type="Proteomes" id="UP001178508">
    <property type="component" value="Chromosome 13"/>
</dbReference>
<dbReference type="SMART" id="SM00409">
    <property type="entry name" value="IG"/>
    <property type="match status" value="1"/>
</dbReference>
<keyword evidence="6 11" id="KW-0472">Membrane</keyword>
<dbReference type="Pfam" id="PF07686">
    <property type="entry name" value="V-set"/>
    <property type="match status" value="1"/>
</dbReference>
<dbReference type="Pfam" id="PF22705">
    <property type="entry name" value="C2-set_3"/>
    <property type="match status" value="1"/>
</dbReference>
<dbReference type="GO" id="GO:0042130">
    <property type="term" value="P:negative regulation of T cell proliferation"/>
    <property type="evidence" value="ECO:0007669"/>
    <property type="project" value="TreeGrafter"/>
</dbReference>
<dbReference type="EMBL" id="OY660876">
    <property type="protein sequence ID" value="CAJ1070906.1"/>
    <property type="molecule type" value="Genomic_DNA"/>
</dbReference>
<dbReference type="Pfam" id="PF05729">
    <property type="entry name" value="NACHT"/>
    <property type="match status" value="1"/>
</dbReference>
<evidence type="ECO:0000256" key="2">
    <source>
        <dbReference type="ARBA" id="ARBA00022475"/>
    </source>
</evidence>
<dbReference type="AlphaFoldDB" id="A0AAV1GDK5"/>
<organism evidence="14 15">
    <name type="scientific">Xyrichtys novacula</name>
    <name type="common">Pearly razorfish</name>
    <name type="synonym">Hemipteronotus novacula</name>
    <dbReference type="NCBI Taxonomy" id="13765"/>
    <lineage>
        <taxon>Eukaryota</taxon>
        <taxon>Metazoa</taxon>
        <taxon>Chordata</taxon>
        <taxon>Craniata</taxon>
        <taxon>Vertebrata</taxon>
        <taxon>Euteleostomi</taxon>
        <taxon>Actinopterygii</taxon>
        <taxon>Neopterygii</taxon>
        <taxon>Teleostei</taxon>
        <taxon>Neoteleostei</taxon>
        <taxon>Acanthomorphata</taxon>
        <taxon>Eupercaria</taxon>
        <taxon>Labriformes</taxon>
        <taxon>Labridae</taxon>
        <taxon>Xyrichtys</taxon>
    </lineage>
</organism>
<evidence type="ECO:0000256" key="8">
    <source>
        <dbReference type="ARBA" id="ARBA00023170"/>
    </source>
</evidence>
<feature type="chain" id="PRO_5043348214" evidence="12">
    <location>
        <begin position="19"/>
        <end position="511"/>
    </location>
</feature>
<dbReference type="Gene3D" id="3.40.50.300">
    <property type="entry name" value="P-loop containing nucleotide triphosphate hydrolases"/>
    <property type="match status" value="1"/>
</dbReference>
<evidence type="ECO:0000256" key="12">
    <source>
        <dbReference type="SAM" id="SignalP"/>
    </source>
</evidence>
<dbReference type="SMART" id="SM00406">
    <property type="entry name" value="IGv"/>
    <property type="match status" value="1"/>
</dbReference>
<evidence type="ECO:0000256" key="11">
    <source>
        <dbReference type="SAM" id="Phobius"/>
    </source>
</evidence>
<keyword evidence="3 11" id="KW-0812">Transmembrane</keyword>
<dbReference type="GO" id="GO:0042102">
    <property type="term" value="P:positive regulation of T cell proliferation"/>
    <property type="evidence" value="ECO:0007669"/>
    <property type="project" value="TreeGrafter"/>
</dbReference>
<keyword evidence="9" id="KW-0325">Glycoprotein</keyword>
<feature type="domain" description="Ig-like" evidence="13">
    <location>
        <begin position="15"/>
        <end position="138"/>
    </location>
</feature>
<feature type="signal peptide" evidence="12">
    <location>
        <begin position="1"/>
        <end position="18"/>
    </location>
</feature>
<dbReference type="GO" id="GO:0006955">
    <property type="term" value="P:immune response"/>
    <property type="evidence" value="ECO:0007669"/>
    <property type="project" value="TreeGrafter"/>
</dbReference>
<gene>
    <name evidence="14" type="ORF">XNOV1_A027339</name>
</gene>
<dbReference type="InterPro" id="IPR003599">
    <property type="entry name" value="Ig_sub"/>
</dbReference>
<dbReference type="GO" id="GO:0007166">
    <property type="term" value="P:cell surface receptor signaling pathway"/>
    <property type="evidence" value="ECO:0007669"/>
    <property type="project" value="TreeGrafter"/>
</dbReference>
<keyword evidence="10" id="KW-0393">Immunoglobulin domain</keyword>
<feature type="transmembrane region" description="Helical" evidence="11">
    <location>
        <begin position="241"/>
        <end position="262"/>
    </location>
</feature>
<evidence type="ECO:0000313" key="15">
    <source>
        <dbReference type="Proteomes" id="UP001178508"/>
    </source>
</evidence>
<dbReference type="InterPro" id="IPR027417">
    <property type="entry name" value="P-loop_NTPase"/>
</dbReference>
<keyword evidence="2" id="KW-1003">Cell membrane</keyword>
<dbReference type="InterPro" id="IPR051713">
    <property type="entry name" value="T-cell_Activation_Regulation"/>
</dbReference>
<evidence type="ECO:0000256" key="4">
    <source>
        <dbReference type="ARBA" id="ARBA00022729"/>
    </source>
</evidence>
<dbReference type="GO" id="GO:0009897">
    <property type="term" value="C:external side of plasma membrane"/>
    <property type="evidence" value="ECO:0007669"/>
    <property type="project" value="TreeGrafter"/>
</dbReference>
<dbReference type="PANTHER" id="PTHR25466">
    <property type="entry name" value="T-LYMPHOCYTE ACTIVATION ANTIGEN"/>
    <property type="match status" value="1"/>
</dbReference>
<evidence type="ECO:0000256" key="1">
    <source>
        <dbReference type="ARBA" id="ARBA00004251"/>
    </source>
</evidence>